<evidence type="ECO:0000259" key="7">
    <source>
        <dbReference type="PROSITE" id="PS00083"/>
    </source>
</evidence>
<keyword evidence="6" id="KW-0408">Iron</keyword>
<dbReference type="Gene3D" id="2.60.130.10">
    <property type="entry name" value="Aromatic compound dioxygenase"/>
    <property type="match status" value="1"/>
</dbReference>
<dbReference type="AlphaFoldDB" id="A0A8K0WY57"/>
<sequence length="307" mass="33962">MASPRIDSTANVYDQAFTKAVIAATGDKASPRLKKIMPALVSHLHAFAREVDLTLDEWFAGVEFINKCGQMSNDTRNETQLLCNVLGLETLVDAITTLKYTEHAASASTPCTPSSVLGPFYRHNAPLLPASASIVSAERRAEYLPWTTHFSGRVLGAGGRPIAGAVLDIWHTAPNGMYEQQDEQQPDMDLRGRFTTDAEGKFALYCLRPVAYPIPDDGPVGKLLHALDRHPWRPAHIHAIVSAEGHRTLTTQLYDAQDKWLHNDSVFAVHKDLIVDFKPYADKKNAAWAVSFDFVLGRDTEKLDGER</sequence>
<dbReference type="Pfam" id="PF00775">
    <property type="entry name" value="Dioxygenase_C"/>
    <property type="match status" value="1"/>
</dbReference>
<keyword evidence="5" id="KW-0560">Oxidoreductase</keyword>
<evidence type="ECO:0000256" key="1">
    <source>
        <dbReference type="ARBA" id="ARBA00001965"/>
    </source>
</evidence>
<dbReference type="InterPro" id="IPR015889">
    <property type="entry name" value="Intradiol_dOase_core"/>
</dbReference>
<dbReference type="GO" id="GO:0008199">
    <property type="term" value="F:ferric iron binding"/>
    <property type="evidence" value="ECO:0007669"/>
    <property type="project" value="InterPro"/>
</dbReference>
<feature type="domain" description="Intradiol ring-cleavage dioxygenases" evidence="7">
    <location>
        <begin position="150"/>
        <end position="178"/>
    </location>
</feature>
<dbReference type="Pfam" id="PF04444">
    <property type="entry name" value="Dioxygenase_N"/>
    <property type="match status" value="1"/>
</dbReference>
<dbReference type="CDD" id="cd03461">
    <property type="entry name" value="1_2-HQD"/>
    <property type="match status" value="1"/>
</dbReference>
<dbReference type="EMBL" id="JAGPNK010000001">
    <property type="protein sequence ID" value="KAH7328546.1"/>
    <property type="molecule type" value="Genomic_DNA"/>
</dbReference>
<dbReference type="Proteomes" id="UP000813444">
    <property type="component" value="Unassembled WGS sequence"/>
</dbReference>
<dbReference type="OrthoDB" id="5238185at2759"/>
<protein>
    <submittedName>
        <fullName evidence="8">Dioxygenase</fullName>
    </submittedName>
</protein>
<dbReference type="PANTHER" id="PTHR33711">
    <property type="entry name" value="DIOXYGENASE, PUTATIVE (AFU_ORTHOLOGUE AFUA_2G02910)-RELATED"/>
    <property type="match status" value="1"/>
</dbReference>
<dbReference type="GO" id="GO:0018576">
    <property type="term" value="F:catechol 1,2-dioxygenase activity"/>
    <property type="evidence" value="ECO:0007669"/>
    <property type="project" value="InterPro"/>
</dbReference>
<organism evidence="8 9">
    <name type="scientific">Stachybotrys elegans</name>
    <dbReference type="NCBI Taxonomy" id="80388"/>
    <lineage>
        <taxon>Eukaryota</taxon>
        <taxon>Fungi</taxon>
        <taxon>Dikarya</taxon>
        <taxon>Ascomycota</taxon>
        <taxon>Pezizomycotina</taxon>
        <taxon>Sordariomycetes</taxon>
        <taxon>Hypocreomycetidae</taxon>
        <taxon>Hypocreales</taxon>
        <taxon>Stachybotryaceae</taxon>
        <taxon>Stachybotrys</taxon>
    </lineage>
</organism>
<evidence type="ECO:0000256" key="6">
    <source>
        <dbReference type="ARBA" id="ARBA00023004"/>
    </source>
</evidence>
<evidence type="ECO:0000256" key="2">
    <source>
        <dbReference type="ARBA" id="ARBA00007825"/>
    </source>
</evidence>
<comment type="caution">
    <text evidence="8">The sequence shown here is derived from an EMBL/GenBank/DDBJ whole genome shotgun (WGS) entry which is preliminary data.</text>
</comment>
<dbReference type="InterPro" id="IPR039390">
    <property type="entry name" value="1_2-HQD/HQD"/>
</dbReference>
<dbReference type="GO" id="GO:0009712">
    <property type="term" value="P:catechol-containing compound metabolic process"/>
    <property type="evidence" value="ECO:0007669"/>
    <property type="project" value="InterPro"/>
</dbReference>
<keyword evidence="3" id="KW-0479">Metal-binding</keyword>
<evidence type="ECO:0000256" key="5">
    <source>
        <dbReference type="ARBA" id="ARBA00023002"/>
    </source>
</evidence>
<dbReference type="PANTHER" id="PTHR33711:SF7">
    <property type="entry name" value="INTRADIOL RING-CLEAVAGE DIOXYGENASES DOMAIN-CONTAINING PROTEIN-RELATED"/>
    <property type="match status" value="1"/>
</dbReference>
<dbReference type="PROSITE" id="PS00083">
    <property type="entry name" value="INTRADIOL_DIOXYGENAS"/>
    <property type="match status" value="1"/>
</dbReference>
<accession>A0A8K0WY57</accession>
<gene>
    <name evidence="8" type="ORF">B0I35DRAFT_20739</name>
</gene>
<evidence type="ECO:0000256" key="3">
    <source>
        <dbReference type="ARBA" id="ARBA00022723"/>
    </source>
</evidence>
<name>A0A8K0WY57_9HYPO</name>
<proteinExistence type="inferred from homology"/>
<evidence type="ECO:0000313" key="9">
    <source>
        <dbReference type="Proteomes" id="UP000813444"/>
    </source>
</evidence>
<evidence type="ECO:0000313" key="8">
    <source>
        <dbReference type="EMBL" id="KAH7328546.1"/>
    </source>
</evidence>
<reference evidence="8" key="1">
    <citation type="journal article" date="2021" name="Nat. Commun.">
        <title>Genetic determinants of endophytism in the Arabidopsis root mycobiome.</title>
        <authorList>
            <person name="Mesny F."/>
            <person name="Miyauchi S."/>
            <person name="Thiergart T."/>
            <person name="Pickel B."/>
            <person name="Atanasova L."/>
            <person name="Karlsson M."/>
            <person name="Huettel B."/>
            <person name="Barry K.W."/>
            <person name="Haridas S."/>
            <person name="Chen C."/>
            <person name="Bauer D."/>
            <person name="Andreopoulos W."/>
            <person name="Pangilinan J."/>
            <person name="LaButti K."/>
            <person name="Riley R."/>
            <person name="Lipzen A."/>
            <person name="Clum A."/>
            <person name="Drula E."/>
            <person name="Henrissat B."/>
            <person name="Kohler A."/>
            <person name="Grigoriev I.V."/>
            <person name="Martin F.M."/>
            <person name="Hacquard S."/>
        </authorList>
    </citation>
    <scope>NUCLEOTIDE SEQUENCE</scope>
    <source>
        <strain evidence="8">MPI-CAGE-CH-0235</strain>
    </source>
</reference>
<dbReference type="InterPro" id="IPR007535">
    <property type="entry name" value="Catechol_dOase_N"/>
</dbReference>
<keyword evidence="9" id="KW-1185">Reference proteome</keyword>
<evidence type="ECO:0000256" key="4">
    <source>
        <dbReference type="ARBA" id="ARBA00022964"/>
    </source>
</evidence>
<keyword evidence="4 8" id="KW-0223">Dioxygenase</keyword>
<comment type="cofactor">
    <cofactor evidence="1">
        <name>Fe(3+)</name>
        <dbReference type="ChEBI" id="CHEBI:29034"/>
    </cofactor>
</comment>
<dbReference type="InterPro" id="IPR050770">
    <property type="entry name" value="Intradiol_RC_Dioxygenase"/>
</dbReference>
<comment type="similarity">
    <text evidence="2">Belongs to the intradiol ring-cleavage dioxygenase family.</text>
</comment>
<dbReference type="SUPFAM" id="SSF49482">
    <property type="entry name" value="Aromatic compound dioxygenase"/>
    <property type="match status" value="1"/>
</dbReference>
<dbReference type="InterPro" id="IPR000627">
    <property type="entry name" value="Intradiol_dOase_C"/>
</dbReference>